<dbReference type="EMBL" id="CABVHQ010000023">
    <property type="protein sequence ID" value="VVO01340.1"/>
    <property type="molecule type" value="Genomic_DNA"/>
</dbReference>
<name>A0A5E7C9R3_PSEFL</name>
<gene>
    <name evidence="1" type="ORF">PS691_02655</name>
</gene>
<organism evidence="1 2">
    <name type="scientific">Pseudomonas fluorescens</name>
    <dbReference type="NCBI Taxonomy" id="294"/>
    <lineage>
        <taxon>Bacteria</taxon>
        <taxon>Pseudomonadati</taxon>
        <taxon>Pseudomonadota</taxon>
        <taxon>Gammaproteobacteria</taxon>
        <taxon>Pseudomonadales</taxon>
        <taxon>Pseudomonadaceae</taxon>
        <taxon>Pseudomonas</taxon>
    </lineage>
</organism>
<accession>A0A5E7C9R3</accession>
<dbReference type="RefSeq" id="WP_150642647.1">
    <property type="nucleotide sequence ID" value="NZ_CABVHQ010000023.1"/>
</dbReference>
<reference evidence="1 2" key="1">
    <citation type="submission" date="2019-09" db="EMBL/GenBank/DDBJ databases">
        <authorList>
            <person name="Chandra G."/>
            <person name="Truman W A."/>
        </authorList>
    </citation>
    <scope>NUCLEOTIDE SEQUENCE [LARGE SCALE GENOMIC DNA]</scope>
    <source>
        <strain evidence="1">PS691</strain>
    </source>
</reference>
<proteinExistence type="predicted"/>
<evidence type="ECO:0000313" key="1">
    <source>
        <dbReference type="EMBL" id="VVO01340.1"/>
    </source>
</evidence>
<sequence>MTLKNVLNLEHVTNMLLGGGIRRHNKNFKACVRHLSPATTAYLTCFSLPIQTTTREIILNGDEHFSPPYGRAMLHGPFFVTLPMLL</sequence>
<protein>
    <submittedName>
        <fullName evidence="1">Uncharacterized protein</fullName>
    </submittedName>
</protein>
<dbReference type="AlphaFoldDB" id="A0A5E7C9R3"/>
<dbReference type="Proteomes" id="UP000337909">
    <property type="component" value="Unassembled WGS sequence"/>
</dbReference>
<evidence type="ECO:0000313" key="2">
    <source>
        <dbReference type="Proteomes" id="UP000337909"/>
    </source>
</evidence>